<dbReference type="EMBL" id="JBHMAU010000025">
    <property type="protein sequence ID" value="MFB9775387.1"/>
    <property type="molecule type" value="Genomic_DNA"/>
</dbReference>
<name>A0ABV5X0B7_9MICO</name>
<dbReference type="Proteomes" id="UP001589707">
    <property type="component" value="Unassembled WGS sequence"/>
</dbReference>
<sequence>MAEMLPGLDDFRAKPKEVGPLEASTTKTIDKLRAGGWITDENEHLAALAIGTARDYDHMERTKAYGVAQMTQAVAKVFEMLPAPEAAGASSEFDKLLETMSGIDGDA</sequence>
<reference evidence="2 3" key="1">
    <citation type="submission" date="2024-09" db="EMBL/GenBank/DDBJ databases">
        <authorList>
            <person name="Sun Q."/>
            <person name="Mori K."/>
        </authorList>
    </citation>
    <scope>NUCLEOTIDE SEQUENCE [LARGE SCALE GENOMIC DNA]</scope>
    <source>
        <strain evidence="2 3">JCM 11683</strain>
    </source>
</reference>
<organism evidence="2 3">
    <name type="scientific">Brevibacterium otitidis</name>
    <dbReference type="NCBI Taxonomy" id="53364"/>
    <lineage>
        <taxon>Bacteria</taxon>
        <taxon>Bacillati</taxon>
        <taxon>Actinomycetota</taxon>
        <taxon>Actinomycetes</taxon>
        <taxon>Micrococcales</taxon>
        <taxon>Brevibacteriaceae</taxon>
        <taxon>Brevibacterium</taxon>
    </lineage>
</organism>
<keyword evidence="3" id="KW-1185">Reference proteome</keyword>
<proteinExistence type="predicted"/>
<dbReference type="RefSeq" id="WP_376838473.1">
    <property type="nucleotide sequence ID" value="NZ_JBHMAU010000025.1"/>
</dbReference>
<feature type="region of interest" description="Disordered" evidence="1">
    <location>
        <begin position="1"/>
        <end position="22"/>
    </location>
</feature>
<evidence type="ECO:0000256" key="1">
    <source>
        <dbReference type="SAM" id="MobiDB-lite"/>
    </source>
</evidence>
<accession>A0ABV5X0B7</accession>
<feature type="compositionally biased region" description="Basic and acidic residues" evidence="1">
    <location>
        <begin position="9"/>
        <end position="19"/>
    </location>
</feature>
<evidence type="ECO:0000313" key="3">
    <source>
        <dbReference type="Proteomes" id="UP001589707"/>
    </source>
</evidence>
<comment type="caution">
    <text evidence="2">The sequence shown here is derived from an EMBL/GenBank/DDBJ whole genome shotgun (WGS) entry which is preliminary data.</text>
</comment>
<evidence type="ECO:0000313" key="2">
    <source>
        <dbReference type="EMBL" id="MFB9775387.1"/>
    </source>
</evidence>
<gene>
    <name evidence="2" type="ORF">ACFFN1_03010</name>
</gene>
<protein>
    <submittedName>
        <fullName evidence="2">Uncharacterized protein</fullName>
    </submittedName>
</protein>